<dbReference type="Pfam" id="PF12146">
    <property type="entry name" value="Hydrolase_4"/>
    <property type="match status" value="1"/>
</dbReference>
<reference evidence="2 3" key="1">
    <citation type="submission" date="2019-06" db="EMBL/GenBank/DDBJ databases">
        <title>Sequencing the genomes of 1000 actinobacteria strains.</title>
        <authorList>
            <person name="Klenk H.-P."/>
        </authorList>
    </citation>
    <scope>NUCLEOTIDE SEQUENCE [LARGE SCALE GENOMIC DNA]</scope>
    <source>
        <strain evidence="2 3">DSM 4813</strain>
    </source>
</reference>
<dbReference type="RefSeq" id="WP_170222677.1">
    <property type="nucleotide sequence ID" value="NZ_BAAASV010000002.1"/>
</dbReference>
<evidence type="ECO:0000259" key="1">
    <source>
        <dbReference type="Pfam" id="PF12146"/>
    </source>
</evidence>
<gene>
    <name evidence="2" type="ORF">FB461_1751</name>
</gene>
<dbReference type="SUPFAM" id="SSF53474">
    <property type="entry name" value="alpha/beta-Hydrolases"/>
    <property type="match status" value="1"/>
</dbReference>
<accession>A0A542ZP32</accession>
<dbReference type="InterPro" id="IPR029058">
    <property type="entry name" value="AB_hydrolase_fold"/>
</dbReference>
<evidence type="ECO:0000313" key="3">
    <source>
        <dbReference type="Proteomes" id="UP000315389"/>
    </source>
</evidence>
<dbReference type="InterPro" id="IPR051044">
    <property type="entry name" value="MAG_DAG_Lipase"/>
</dbReference>
<dbReference type="AlphaFoldDB" id="A0A542ZP32"/>
<feature type="domain" description="Serine aminopeptidase S33" evidence="1">
    <location>
        <begin position="60"/>
        <end position="263"/>
    </location>
</feature>
<sequence length="334" mass="36177">MSPPVAPHASPWSPDPLGPDWSQAVLDLTPDLPGDTSSIATLIRRAPASAPTAFAPDAPAILYIHGFADYFFQAHVGDHFAAAGFAFYAIDLRRYGRSLRTGEPGNYVADLSVYREELDLAARAIRGAAGHSRLTVLGHSTGGLIASLWAAHRWRAGSDHAVDALVLNSPWLAMQGSSPYRAAAAILSGAIAPIAPRLALDELSVHYRDALHVDTGGEFDFDLRLRPRRGFPARAAWLRAIRRGQAQVRRGLGIGVPILLCAARESGNRFRPHDRLLTTDSVLDAQRLVDRAEDLGPDVTVARFEGAHDLASSPREAREEYLNTATTWLAHLAR</sequence>
<name>A0A542ZP32_RARFA</name>
<keyword evidence="2" id="KW-0378">Hydrolase</keyword>
<dbReference type="GO" id="GO:0016787">
    <property type="term" value="F:hydrolase activity"/>
    <property type="evidence" value="ECO:0007669"/>
    <property type="project" value="UniProtKB-KW"/>
</dbReference>
<evidence type="ECO:0000313" key="2">
    <source>
        <dbReference type="EMBL" id="TQL62115.1"/>
    </source>
</evidence>
<organism evidence="2 3">
    <name type="scientific">Rarobacter faecitabidus</name>
    <dbReference type="NCBI Taxonomy" id="13243"/>
    <lineage>
        <taxon>Bacteria</taxon>
        <taxon>Bacillati</taxon>
        <taxon>Actinomycetota</taxon>
        <taxon>Actinomycetes</taxon>
        <taxon>Micrococcales</taxon>
        <taxon>Rarobacteraceae</taxon>
        <taxon>Rarobacter</taxon>
    </lineage>
</organism>
<dbReference type="Proteomes" id="UP000315389">
    <property type="component" value="Unassembled WGS sequence"/>
</dbReference>
<keyword evidence="3" id="KW-1185">Reference proteome</keyword>
<proteinExistence type="predicted"/>
<dbReference type="EMBL" id="VFOS01000002">
    <property type="protein sequence ID" value="TQL62115.1"/>
    <property type="molecule type" value="Genomic_DNA"/>
</dbReference>
<comment type="caution">
    <text evidence="2">The sequence shown here is derived from an EMBL/GenBank/DDBJ whole genome shotgun (WGS) entry which is preliminary data.</text>
</comment>
<dbReference type="Gene3D" id="3.40.50.1820">
    <property type="entry name" value="alpha/beta hydrolase"/>
    <property type="match status" value="1"/>
</dbReference>
<protein>
    <submittedName>
        <fullName evidence="2">Alpha-beta hydrolase superfamily lysophospholipase</fullName>
    </submittedName>
</protein>
<dbReference type="PANTHER" id="PTHR11614">
    <property type="entry name" value="PHOSPHOLIPASE-RELATED"/>
    <property type="match status" value="1"/>
</dbReference>
<dbReference type="InterPro" id="IPR022742">
    <property type="entry name" value="Hydrolase_4"/>
</dbReference>